<dbReference type="AlphaFoldDB" id="F9ER50"/>
<protein>
    <submittedName>
        <fullName evidence="1">Uncharacterized protein</fullName>
    </submittedName>
</protein>
<accession>F9ER50</accession>
<evidence type="ECO:0000313" key="2">
    <source>
        <dbReference type="Proteomes" id="UP000005392"/>
    </source>
</evidence>
<feature type="non-terminal residue" evidence="1">
    <location>
        <position position="1"/>
    </location>
</feature>
<evidence type="ECO:0000313" key="1">
    <source>
        <dbReference type="EMBL" id="EGQ78356.1"/>
    </source>
</evidence>
<reference evidence="1 2" key="1">
    <citation type="submission" date="2011-05" db="EMBL/GenBank/DDBJ databases">
        <authorList>
            <person name="Muzny D."/>
            <person name="Qin X."/>
            <person name="Deng J."/>
            <person name="Jiang H."/>
            <person name="Liu Y."/>
            <person name="Qu J."/>
            <person name="Song X.-Z."/>
            <person name="Zhang L."/>
            <person name="Thornton R."/>
            <person name="Coyle M."/>
            <person name="Francisco L."/>
            <person name="Jackson L."/>
            <person name="Javaid M."/>
            <person name="Korchina V."/>
            <person name="Kovar C."/>
            <person name="Mata R."/>
            <person name="Mathew T."/>
            <person name="Ngo R."/>
            <person name="Nguyen L."/>
            <person name="Nguyen N."/>
            <person name="Okwuonu G."/>
            <person name="Ongeri F."/>
            <person name="Pham C."/>
            <person name="Simmons D."/>
            <person name="Wilczek-Boney K."/>
            <person name="Hale W."/>
            <person name="Jakkamsetti A."/>
            <person name="Pham P."/>
            <person name="Ruth R."/>
            <person name="San Lucas F."/>
            <person name="Warren J."/>
            <person name="Zhang J."/>
            <person name="Zhao Z."/>
            <person name="Zhou C."/>
            <person name="Zhu D."/>
            <person name="Lee S."/>
            <person name="Bess C."/>
            <person name="Blankenburg K."/>
            <person name="Forbes L."/>
            <person name="Fu Q."/>
            <person name="Gubbala S."/>
            <person name="Hirani K."/>
            <person name="Jayaseelan J.C."/>
            <person name="Lara F."/>
            <person name="Munidasa M."/>
            <person name="Palculict T."/>
            <person name="Patil S."/>
            <person name="Pu L.-L."/>
            <person name="Saada N."/>
            <person name="Tang L."/>
            <person name="Weissenberger G."/>
            <person name="Zhu Y."/>
            <person name="Hemphill L."/>
            <person name="Shang Y."/>
            <person name="Youmans B."/>
            <person name="Ayvaz T."/>
            <person name="Ross M."/>
            <person name="Santibanez J."/>
            <person name="Aqrawi P."/>
            <person name="Gross S."/>
            <person name="Joshi V."/>
            <person name="Fowler G."/>
            <person name="Nazareth L."/>
            <person name="Reid J."/>
            <person name="Worley K."/>
            <person name="Petrosino J."/>
            <person name="Highlander S."/>
            <person name="Gibbs R."/>
        </authorList>
    </citation>
    <scope>NUCLEOTIDE SEQUENCE [LARGE SCALE GENOMIC DNA]</scope>
    <source>
        <strain evidence="1 2">ATCC 51191</strain>
    </source>
</reference>
<comment type="caution">
    <text evidence="1">The sequence shown here is derived from an EMBL/GenBank/DDBJ whole genome shotgun (WGS) entry which is preliminary data.</text>
</comment>
<dbReference type="EMBL" id="AFQD01000506">
    <property type="protein sequence ID" value="EGQ78356.1"/>
    <property type="molecule type" value="Genomic_DNA"/>
</dbReference>
<proteinExistence type="predicted"/>
<dbReference type="Proteomes" id="UP000005392">
    <property type="component" value="Unassembled WGS sequence"/>
</dbReference>
<gene>
    <name evidence="1" type="ORF">HMPREF9094_2405</name>
</gene>
<sequence length="43" mass="5030">STTITFISSYFFKIYFKKFAPIKPAAPLLDMFLPFYLFLNSSI</sequence>
<name>F9ER50_9FUSO</name>
<keyword evidence="2" id="KW-1185">Reference proteome</keyword>
<dbReference type="HOGENOM" id="CLU_3226280_0_0_0"/>
<organism evidence="1 2">
    <name type="scientific">Fusobacterium animalis ATCC 51191</name>
    <dbReference type="NCBI Taxonomy" id="997347"/>
    <lineage>
        <taxon>Bacteria</taxon>
        <taxon>Fusobacteriati</taxon>
        <taxon>Fusobacteriota</taxon>
        <taxon>Fusobacteriia</taxon>
        <taxon>Fusobacteriales</taxon>
        <taxon>Fusobacteriaceae</taxon>
        <taxon>Fusobacterium</taxon>
    </lineage>
</organism>